<evidence type="ECO:0000256" key="9">
    <source>
        <dbReference type="ARBA" id="ARBA00061531"/>
    </source>
</evidence>
<dbReference type="Pfam" id="PF02151">
    <property type="entry name" value="UVR"/>
    <property type="match status" value="1"/>
</dbReference>
<keyword evidence="3 13" id="KW-0227">DNA damage</keyword>
<dbReference type="InterPro" id="IPR035901">
    <property type="entry name" value="GIY-YIG_endonuc_sf"/>
</dbReference>
<dbReference type="GO" id="GO:0009432">
    <property type="term" value="P:SOS response"/>
    <property type="evidence" value="ECO:0007669"/>
    <property type="project" value="UniProtKB-UniRule"/>
</dbReference>
<keyword evidence="4 13" id="KW-0228">DNA excision</keyword>
<evidence type="ECO:0000256" key="11">
    <source>
        <dbReference type="ARBA" id="ARBA00067419"/>
    </source>
</evidence>
<dbReference type="PROSITE" id="PS50165">
    <property type="entry name" value="UVRC"/>
    <property type="match status" value="1"/>
</dbReference>
<dbReference type="PATRIC" id="fig|55398.3.peg.454"/>
<comment type="caution">
    <text evidence="17">The sequence shown here is derived from an EMBL/GenBank/DDBJ whole genome shotgun (WGS) entry which is preliminary data.</text>
</comment>
<dbReference type="InterPro" id="IPR010994">
    <property type="entry name" value="RuvA_2-like"/>
</dbReference>
<dbReference type="FunFam" id="1.10.150.20:FF:000005">
    <property type="entry name" value="UvrABC system protein C"/>
    <property type="match status" value="1"/>
</dbReference>
<keyword evidence="5 13" id="KW-0267">Excision nuclease</keyword>
<keyword evidence="6 13" id="KW-0234">DNA repair</keyword>
<dbReference type="SUPFAM" id="SSF82771">
    <property type="entry name" value="GIY-YIG endonuclease"/>
    <property type="match status" value="1"/>
</dbReference>
<dbReference type="InterPro" id="IPR050066">
    <property type="entry name" value="UvrABC_protein_C"/>
</dbReference>
<dbReference type="Pfam" id="PF22920">
    <property type="entry name" value="UvrC_RNaseH"/>
    <property type="match status" value="1"/>
</dbReference>
<dbReference type="Proteomes" id="UP000050554">
    <property type="component" value="Unassembled WGS sequence"/>
</dbReference>
<dbReference type="Pfam" id="PF08459">
    <property type="entry name" value="UvrC_RNaseH_dom"/>
    <property type="match status" value="1"/>
</dbReference>
<comment type="similarity">
    <text evidence="9 13">Belongs to the UvrC family.</text>
</comment>
<dbReference type="Gene3D" id="3.30.420.340">
    <property type="entry name" value="UvrC, RNAse H endonuclease domain"/>
    <property type="match status" value="1"/>
</dbReference>
<keyword evidence="7 13" id="KW-0742">SOS response</keyword>
<dbReference type="InterPro" id="IPR047296">
    <property type="entry name" value="GIY-YIG_UvrC_Cho"/>
</dbReference>
<proteinExistence type="inferred from homology"/>
<dbReference type="Gene3D" id="1.10.150.20">
    <property type="entry name" value="5' to 3' exonuclease, C-terminal subdomain"/>
    <property type="match status" value="1"/>
</dbReference>
<evidence type="ECO:0000256" key="3">
    <source>
        <dbReference type="ARBA" id="ARBA00022763"/>
    </source>
</evidence>
<dbReference type="SUPFAM" id="SSF47781">
    <property type="entry name" value="RuvA domain 2-like"/>
    <property type="match status" value="1"/>
</dbReference>
<evidence type="ECO:0000256" key="5">
    <source>
        <dbReference type="ARBA" id="ARBA00022881"/>
    </source>
</evidence>
<dbReference type="FunFam" id="3.40.1440.10:FF:000001">
    <property type="entry name" value="UvrABC system protein C"/>
    <property type="match status" value="1"/>
</dbReference>
<evidence type="ECO:0000256" key="7">
    <source>
        <dbReference type="ARBA" id="ARBA00023236"/>
    </source>
</evidence>
<evidence type="ECO:0000256" key="8">
    <source>
        <dbReference type="ARBA" id="ARBA00059452"/>
    </source>
</evidence>
<dbReference type="HAMAP" id="MF_00203">
    <property type="entry name" value="UvrC"/>
    <property type="match status" value="1"/>
</dbReference>
<dbReference type="InterPro" id="IPR038476">
    <property type="entry name" value="UvrC_RNase_H_dom_sf"/>
</dbReference>
<evidence type="ECO:0000256" key="6">
    <source>
        <dbReference type="ARBA" id="ARBA00023204"/>
    </source>
</evidence>
<evidence type="ECO:0000259" key="16">
    <source>
        <dbReference type="PROSITE" id="PS50165"/>
    </source>
</evidence>
<dbReference type="PANTHER" id="PTHR30562">
    <property type="entry name" value="UVRC/OXIDOREDUCTASE"/>
    <property type="match status" value="1"/>
</dbReference>
<dbReference type="GO" id="GO:0009381">
    <property type="term" value="F:excinuclease ABC activity"/>
    <property type="evidence" value="ECO:0007669"/>
    <property type="project" value="UniProtKB-UniRule"/>
</dbReference>
<dbReference type="GO" id="GO:0006289">
    <property type="term" value="P:nucleotide-excision repair"/>
    <property type="evidence" value="ECO:0007669"/>
    <property type="project" value="UniProtKB-UniRule"/>
</dbReference>
<evidence type="ECO:0000259" key="14">
    <source>
        <dbReference type="PROSITE" id="PS50151"/>
    </source>
</evidence>
<evidence type="ECO:0000256" key="1">
    <source>
        <dbReference type="ARBA" id="ARBA00004496"/>
    </source>
</evidence>
<dbReference type="SMART" id="SM00465">
    <property type="entry name" value="GIYc"/>
    <property type="match status" value="1"/>
</dbReference>
<dbReference type="GO" id="GO:0003677">
    <property type="term" value="F:DNA binding"/>
    <property type="evidence" value="ECO:0007669"/>
    <property type="project" value="UniProtKB-UniRule"/>
</dbReference>
<dbReference type="Gene3D" id="4.10.860.10">
    <property type="entry name" value="UVR domain"/>
    <property type="match status" value="1"/>
</dbReference>
<feature type="domain" description="GIY-YIG" evidence="15">
    <location>
        <begin position="33"/>
        <end position="111"/>
    </location>
</feature>
<comment type="subunit">
    <text evidence="10 13">Interacts with UvrB in an incision complex.</text>
</comment>
<dbReference type="PROSITE" id="PS50164">
    <property type="entry name" value="GIY_YIG"/>
    <property type="match status" value="1"/>
</dbReference>
<evidence type="ECO:0000256" key="12">
    <source>
        <dbReference type="ARBA" id="ARBA00077138"/>
    </source>
</evidence>
<dbReference type="EMBL" id="LJRF01000047">
    <property type="protein sequence ID" value="KPY49961.1"/>
    <property type="molecule type" value="Genomic_DNA"/>
</dbReference>
<evidence type="ECO:0000256" key="10">
    <source>
        <dbReference type="ARBA" id="ARBA00062841"/>
    </source>
</evidence>
<dbReference type="Gene3D" id="3.40.1440.10">
    <property type="entry name" value="GIY-YIG endonuclease"/>
    <property type="match status" value="1"/>
</dbReference>
<dbReference type="NCBIfam" id="TIGR00194">
    <property type="entry name" value="uvrC"/>
    <property type="match status" value="1"/>
</dbReference>
<dbReference type="GO" id="GO:0005737">
    <property type="term" value="C:cytoplasm"/>
    <property type="evidence" value="ECO:0007669"/>
    <property type="project" value="UniProtKB-SubCell"/>
</dbReference>
<dbReference type="InterPro" id="IPR003583">
    <property type="entry name" value="Hlx-hairpin-Hlx_DNA-bd_motif"/>
</dbReference>
<comment type="subcellular location">
    <subcellularLocation>
        <location evidence="1 13">Cytoplasm</location>
    </subcellularLocation>
</comment>
<evidence type="ECO:0000259" key="15">
    <source>
        <dbReference type="PROSITE" id="PS50164"/>
    </source>
</evidence>
<name>A0A0P9ZQ49_PSESI</name>
<feature type="domain" description="UVR" evidence="14">
    <location>
        <begin position="220"/>
        <end position="255"/>
    </location>
</feature>
<keyword evidence="2 13" id="KW-0963">Cytoplasm</keyword>
<dbReference type="InterPro" id="IPR000305">
    <property type="entry name" value="GIY-YIG_endonuc"/>
</dbReference>
<dbReference type="CDD" id="cd10434">
    <property type="entry name" value="GIY-YIG_UvrC_Cho"/>
    <property type="match status" value="1"/>
</dbReference>
<evidence type="ECO:0000256" key="2">
    <source>
        <dbReference type="ARBA" id="ARBA00022490"/>
    </source>
</evidence>
<sequence>MGVAGSTSRHGGRQRLNMTQTFDPSAFLATCSGRPGVYRMFDAEAKLLYVGKAKNLKKRLASYFRKTGHAPKTGALVARIAQIETTITGNETEALLLEQTLIKEWRPPYNILLRDDKSYPYVFLSDGKFPRLSIHRGAKKAKGRYFGPYPSAGAIRESLSLLQKTFLVRQCEDSYFKNRNRPCLQYQIKRCKGPCVDLVEPEVYAEDVRHSVMFLEGRSNALSDELNAAMEKAAMALDFERAAELRDQVALLRRVQDQQSMEGGTGDVDVVAAFVNPGGACVHLISVRGGRVLGSKNFFPQVGIEEEVGEVMSAFLAQYFLGGVDRELPSEVIVNVVSEDFPALIDAIEESRGREMTISHRVRGTRARWQQLAVTNAEQALSARLANRQHVASRFEALAKVLKLDEPPVRLECYDISHSSGEATVASCVVFGPEGPIKADYRRFNIEGVTAGDDYAAMHQALTRRYSRIKDGEGKLPDVLLVDGGKGQMAMARDVLNELAIPDLILLGVAKGTTRKAGFETLYLNDAAHEFTLPGDSPALHLIQQIRDEAHRFAITGHRARRGKTRRTSTLEGVAGVGPTRRRDLLKHFGGLQELSRASIDEIAKAPGISKKLAESIYANLHSE</sequence>
<dbReference type="NCBIfam" id="NF001824">
    <property type="entry name" value="PRK00558.1-5"/>
    <property type="match status" value="1"/>
</dbReference>
<dbReference type="PANTHER" id="PTHR30562:SF1">
    <property type="entry name" value="UVRABC SYSTEM PROTEIN C"/>
    <property type="match status" value="1"/>
</dbReference>
<evidence type="ECO:0000313" key="17">
    <source>
        <dbReference type="EMBL" id="KPY49961.1"/>
    </source>
</evidence>
<evidence type="ECO:0000256" key="4">
    <source>
        <dbReference type="ARBA" id="ARBA00022769"/>
    </source>
</evidence>
<dbReference type="PROSITE" id="PS50151">
    <property type="entry name" value="UVR"/>
    <property type="match status" value="1"/>
</dbReference>
<protein>
    <recommendedName>
        <fullName evidence="11 13">UvrABC system protein C</fullName>
        <shortName evidence="13">Protein UvrC</shortName>
    </recommendedName>
    <alternativeName>
        <fullName evidence="12 13">Excinuclease ABC subunit C</fullName>
    </alternativeName>
</protein>
<dbReference type="FunFam" id="3.30.420.340:FF:000001">
    <property type="entry name" value="UvrABC system protein C"/>
    <property type="match status" value="1"/>
</dbReference>
<dbReference type="SUPFAM" id="SSF46600">
    <property type="entry name" value="C-terminal UvrC-binding domain of UvrB"/>
    <property type="match status" value="1"/>
</dbReference>
<feature type="domain" description="UvrC family homology region profile" evidence="16">
    <location>
        <begin position="270"/>
        <end position="496"/>
    </location>
</feature>
<accession>A0A0P9ZQ49</accession>
<dbReference type="Pfam" id="PF14520">
    <property type="entry name" value="HHH_5"/>
    <property type="match status" value="1"/>
</dbReference>
<evidence type="ECO:0000256" key="13">
    <source>
        <dbReference type="HAMAP-Rule" id="MF_00203"/>
    </source>
</evidence>
<evidence type="ECO:0000313" key="18">
    <source>
        <dbReference type="Proteomes" id="UP000050554"/>
    </source>
</evidence>
<dbReference type="GO" id="GO:0009380">
    <property type="term" value="C:excinuclease repair complex"/>
    <property type="evidence" value="ECO:0007669"/>
    <property type="project" value="InterPro"/>
</dbReference>
<comment type="function">
    <text evidence="8 13">The UvrABC repair system catalyzes the recognition and processing of DNA lesions. UvrC both incises the 5' and 3' sides of the lesion. The N-terminal half is responsible for the 3' incision and the C-terminal half is responsible for the 5' incision.</text>
</comment>
<reference evidence="17 18" key="1">
    <citation type="submission" date="2015-09" db="EMBL/GenBank/DDBJ databases">
        <title>Genome announcement of multiple Pseudomonas syringae strains.</title>
        <authorList>
            <person name="Thakur S."/>
            <person name="Wang P.W."/>
            <person name="Gong Y."/>
            <person name="Weir B.S."/>
            <person name="Guttman D.S."/>
        </authorList>
    </citation>
    <scope>NUCLEOTIDE SEQUENCE [LARGE SCALE GENOMIC DNA]</scope>
    <source>
        <strain evidence="17 18">ICMP3882</strain>
    </source>
</reference>
<organism evidence="17 18">
    <name type="scientific">Pseudomonas syringae pv. ribicola</name>
    <dbReference type="NCBI Taxonomy" id="55398"/>
    <lineage>
        <taxon>Bacteria</taxon>
        <taxon>Pseudomonadati</taxon>
        <taxon>Pseudomonadota</taxon>
        <taxon>Gammaproteobacteria</taxon>
        <taxon>Pseudomonadales</taxon>
        <taxon>Pseudomonadaceae</taxon>
        <taxon>Pseudomonas</taxon>
    </lineage>
</organism>
<gene>
    <name evidence="13" type="primary">uvrC</name>
    <name evidence="17" type="ORF">ALO47_04446</name>
</gene>
<dbReference type="InterPro" id="IPR001943">
    <property type="entry name" value="UVR_dom"/>
</dbReference>
<dbReference type="InterPro" id="IPR004791">
    <property type="entry name" value="UvrC"/>
</dbReference>
<dbReference type="InterPro" id="IPR036876">
    <property type="entry name" value="UVR_dom_sf"/>
</dbReference>
<dbReference type="SMART" id="SM00278">
    <property type="entry name" value="HhH1"/>
    <property type="match status" value="2"/>
</dbReference>
<dbReference type="Pfam" id="PF01541">
    <property type="entry name" value="GIY-YIG"/>
    <property type="match status" value="1"/>
</dbReference>
<dbReference type="AlphaFoldDB" id="A0A0P9ZQ49"/>
<dbReference type="InterPro" id="IPR001162">
    <property type="entry name" value="UvrC_RNase_H_dom"/>
</dbReference>